<name>A0ABY5SJ30_9BACL</name>
<evidence type="ECO:0000256" key="3">
    <source>
        <dbReference type="SAM" id="SignalP"/>
    </source>
</evidence>
<evidence type="ECO:0000313" key="6">
    <source>
        <dbReference type="Proteomes" id="UP001057877"/>
    </source>
</evidence>
<gene>
    <name evidence="5" type="ORF">L1F29_25245</name>
</gene>
<dbReference type="InterPro" id="IPR012533">
    <property type="entry name" value="YcnI-copper_dom"/>
</dbReference>
<dbReference type="CDD" id="cd08545">
    <property type="entry name" value="YcnI_like"/>
    <property type="match status" value="1"/>
</dbReference>
<feature type="region of interest" description="Disordered" evidence="1">
    <location>
        <begin position="153"/>
        <end position="180"/>
    </location>
</feature>
<proteinExistence type="predicted"/>
<evidence type="ECO:0000259" key="4">
    <source>
        <dbReference type="Pfam" id="PF07987"/>
    </source>
</evidence>
<dbReference type="InterPro" id="IPR038507">
    <property type="entry name" value="YcnI-like_sf"/>
</dbReference>
<keyword evidence="3" id="KW-0732">Signal</keyword>
<evidence type="ECO:0000256" key="1">
    <source>
        <dbReference type="SAM" id="MobiDB-lite"/>
    </source>
</evidence>
<feature type="chain" id="PRO_5046997791" evidence="3">
    <location>
        <begin position="24"/>
        <end position="211"/>
    </location>
</feature>
<organism evidence="5 6">
    <name type="scientific">Paenibacillus spongiae</name>
    <dbReference type="NCBI Taxonomy" id="2909671"/>
    <lineage>
        <taxon>Bacteria</taxon>
        <taxon>Bacillati</taxon>
        <taxon>Bacillota</taxon>
        <taxon>Bacilli</taxon>
        <taxon>Bacillales</taxon>
        <taxon>Paenibacillaceae</taxon>
        <taxon>Paenibacillus</taxon>
    </lineage>
</organism>
<keyword evidence="2" id="KW-1133">Transmembrane helix</keyword>
<dbReference type="EMBL" id="CP091430">
    <property type="protein sequence ID" value="UVI33754.1"/>
    <property type="molecule type" value="Genomic_DNA"/>
</dbReference>
<sequence length="211" mass="22183">MKRWSIISMAMLSVLLFASVASAHVTVMPKQAAQGSYEVFTVRVPSEKENATTKSIKVTVAEGAAVTRVEPKAGWTYELEKGADGAIKSVTWTAEGEGLAQTEFTEFRMSGKVADDAKDLVWKAYQTYSDSEVVEWVGADDNAKYPASITTVTAGTGESDGHGAPAAAGDTAKSEDNAEGEDGSSMIQLVLSIAALVVSAAALIAALTRRK</sequence>
<dbReference type="Gene3D" id="2.60.40.2230">
    <property type="entry name" value="Uncharacterised protein YcnI-like PF07987, DUF1775"/>
    <property type="match status" value="1"/>
</dbReference>
<feature type="domain" description="YncI copper-binding" evidence="4">
    <location>
        <begin position="24"/>
        <end position="147"/>
    </location>
</feature>
<reference evidence="5" key="1">
    <citation type="submission" date="2022-01" db="EMBL/GenBank/DDBJ databases">
        <title>Paenibacillus spongiae sp. nov., isolated from marine sponge.</title>
        <authorList>
            <person name="Li Z."/>
            <person name="Zhang M."/>
        </authorList>
    </citation>
    <scope>NUCLEOTIDE SEQUENCE</scope>
    <source>
        <strain evidence="5">PHS-Z3</strain>
    </source>
</reference>
<feature type="signal peptide" evidence="3">
    <location>
        <begin position="1"/>
        <end position="23"/>
    </location>
</feature>
<keyword evidence="2" id="KW-0812">Transmembrane</keyword>
<evidence type="ECO:0000256" key="2">
    <source>
        <dbReference type="SAM" id="Phobius"/>
    </source>
</evidence>
<keyword evidence="6" id="KW-1185">Reference proteome</keyword>
<protein>
    <submittedName>
        <fullName evidence="5">YcnI family protein</fullName>
    </submittedName>
</protein>
<accession>A0ABY5SJ30</accession>
<keyword evidence="2" id="KW-0472">Membrane</keyword>
<dbReference type="Pfam" id="PF07987">
    <property type="entry name" value="DUF1775"/>
    <property type="match status" value="1"/>
</dbReference>
<feature type="transmembrane region" description="Helical" evidence="2">
    <location>
        <begin position="186"/>
        <end position="207"/>
    </location>
</feature>
<evidence type="ECO:0000313" key="5">
    <source>
        <dbReference type="EMBL" id="UVI33754.1"/>
    </source>
</evidence>
<dbReference type="Proteomes" id="UP001057877">
    <property type="component" value="Chromosome"/>
</dbReference>